<keyword evidence="1 2" id="KW-0238">DNA-binding</keyword>
<dbReference type="PANTHER" id="PTHR43479:SF11">
    <property type="entry name" value="ACREF_ENVCD OPERON REPRESSOR-RELATED"/>
    <property type="match status" value="1"/>
</dbReference>
<evidence type="ECO:0000256" key="2">
    <source>
        <dbReference type="PROSITE-ProRule" id="PRU00335"/>
    </source>
</evidence>
<dbReference type="SUPFAM" id="SSF48498">
    <property type="entry name" value="Tetracyclin repressor-like, C-terminal domain"/>
    <property type="match status" value="1"/>
</dbReference>
<dbReference type="Proteomes" id="UP001597357">
    <property type="component" value="Unassembled WGS sequence"/>
</dbReference>
<evidence type="ECO:0000313" key="4">
    <source>
        <dbReference type="EMBL" id="MFD2698324.1"/>
    </source>
</evidence>
<dbReference type="PROSITE" id="PS50977">
    <property type="entry name" value="HTH_TETR_2"/>
    <property type="match status" value="1"/>
</dbReference>
<dbReference type="SUPFAM" id="SSF46689">
    <property type="entry name" value="Homeodomain-like"/>
    <property type="match status" value="1"/>
</dbReference>
<feature type="DNA-binding region" description="H-T-H motif" evidence="2">
    <location>
        <begin position="22"/>
        <end position="41"/>
    </location>
</feature>
<dbReference type="InterPro" id="IPR009057">
    <property type="entry name" value="Homeodomain-like_sf"/>
</dbReference>
<evidence type="ECO:0000313" key="5">
    <source>
        <dbReference type="Proteomes" id="UP001597357"/>
    </source>
</evidence>
<dbReference type="PANTHER" id="PTHR43479">
    <property type="entry name" value="ACREF/ENVCD OPERON REPRESSOR-RELATED"/>
    <property type="match status" value="1"/>
</dbReference>
<dbReference type="InterPro" id="IPR036271">
    <property type="entry name" value="Tet_transcr_reg_TetR-rel_C_sf"/>
</dbReference>
<dbReference type="InterPro" id="IPR050624">
    <property type="entry name" value="HTH-type_Tx_Regulator"/>
</dbReference>
<reference evidence="5" key="1">
    <citation type="journal article" date="2019" name="Int. J. Syst. Evol. Microbiol.">
        <title>The Global Catalogue of Microorganisms (GCM) 10K type strain sequencing project: providing services to taxonomists for standard genome sequencing and annotation.</title>
        <authorList>
            <consortium name="The Broad Institute Genomics Platform"/>
            <consortium name="The Broad Institute Genome Sequencing Center for Infectious Disease"/>
            <person name="Wu L."/>
            <person name="Ma J."/>
        </authorList>
    </citation>
    <scope>NUCLEOTIDE SEQUENCE [LARGE SCALE GENOMIC DNA]</scope>
    <source>
        <strain evidence="5">KCTC 42255</strain>
    </source>
</reference>
<proteinExistence type="predicted"/>
<name>A0ABW5SGT2_9FLAO</name>
<evidence type="ECO:0000259" key="3">
    <source>
        <dbReference type="PROSITE" id="PS50977"/>
    </source>
</evidence>
<dbReference type="InterPro" id="IPR001647">
    <property type="entry name" value="HTH_TetR"/>
</dbReference>
<dbReference type="Pfam" id="PF00440">
    <property type="entry name" value="TetR_N"/>
    <property type="match status" value="1"/>
</dbReference>
<gene>
    <name evidence="4" type="ORF">ACFSQ0_09995</name>
</gene>
<sequence>MKDKILKTATDLFLSFGFKNVTMDAIAQNLAISKKTIYTYYTNKNELVDSCSHYLFCQISTGINAILDQNLNAIDEMIAIHQFIINSLREEKTSVQYQLNRYYPSVYKSLKEKKSKKMLLVIQNNLEKGMESGCYREDLNPKMVAEFYRTLIEGIRNNKNLLTDHLSINTIIYNFLDYHLRAIVSPLGLKHLKSLKTSNS</sequence>
<dbReference type="PRINTS" id="PR00455">
    <property type="entry name" value="HTHTETR"/>
</dbReference>
<accession>A0ABW5SGT2</accession>
<dbReference type="Gene3D" id="1.10.357.10">
    <property type="entry name" value="Tetracycline Repressor, domain 2"/>
    <property type="match status" value="1"/>
</dbReference>
<dbReference type="EMBL" id="JBHULZ010000041">
    <property type="protein sequence ID" value="MFD2698324.1"/>
    <property type="molecule type" value="Genomic_DNA"/>
</dbReference>
<protein>
    <submittedName>
        <fullName evidence="4">TetR/AcrR family transcriptional regulator</fullName>
    </submittedName>
</protein>
<dbReference type="RefSeq" id="WP_379047699.1">
    <property type="nucleotide sequence ID" value="NZ_JBHULZ010000041.1"/>
</dbReference>
<keyword evidence="5" id="KW-1185">Reference proteome</keyword>
<feature type="domain" description="HTH tetR-type" evidence="3">
    <location>
        <begin position="1"/>
        <end position="59"/>
    </location>
</feature>
<organism evidence="4 5">
    <name type="scientific">Mesonia sediminis</name>
    <dbReference type="NCBI Taxonomy" id="1703946"/>
    <lineage>
        <taxon>Bacteria</taxon>
        <taxon>Pseudomonadati</taxon>
        <taxon>Bacteroidota</taxon>
        <taxon>Flavobacteriia</taxon>
        <taxon>Flavobacteriales</taxon>
        <taxon>Flavobacteriaceae</taxon>
        <taxon>Mesonia</taxon>
    </lineage>
</organism>
<comment type="caution">
    <text evidence="4">The sequence shown here is derived from an EMBL/GenBank/DDBJ whole genome shotgun (WGS) entry which is preliminary data.</text>
</comment>
<evidence type="ECO:0000256" key="1">
    <source>
        <dbReference type="ARBA" id="ARBA00023125"/>
    </source>
</evidence>